<dbReference type="SUPFAM" id="SSF47823">
    <property type="entry name" value="lambda integrase-like, N-terminal domain"/>
    <property type="match status" value="1"/>
</dbReference>
<comment type="caution">
    <text evidence="10">The sequence shown here is derived from an EMBL/GenBank/DDBJ whole genome shotgun (WGS) entry which is preliminary data.</text>
</comment>
<feature type="domain" description="C3H1-type" evidence="9">
    <location>
        <begin position="1052"/>
        <end position="1080"/>
    </location>
</feature>
<dbReference type="PROSITE" id="PS50103">
    <property type="entry name" value="ZF_C3H1"/>
    <property type="match status" value="1"/>
</dbReference>
<accession>A0A9P1DRB9</accession>
<dbReference type="InterPro" id="IPR042081">
    <property type="entry name" value="RNA_2'-PTrans_C"/>
</dbReference>
<keyword evidence="8" id="KW-0472">Membrane</keyword>
<dbReference type="SUPFAM" id="SSF56399">
    <property type="entry name" value="ADP-ribosylation"/>
    <property type="match status" value="1"/>
</dbReference>
<dbReference type="EMBL" id="CAMXCT020006268">
    <property type="protein sequence ID" value="CAL1167655.1"/>
    <property type="molecule type" value="Genomic_DNA"/>
</dbReference>
<feature type="region of interest" description="Disordered" evidence="7">
    <location>
        <begin position="3565"/>
        <end position="3587"/>
    </location>
</feature>
<reference evidence="11 12" key="2">
    <citation type="submission" date="2024-05" db="EMBL/GenBank/DDBJ databases">
        <authorList>
            <person name="Chen Y."/>
            <person name="Shah S."/>
            <person name="Dougan E. K."/>
            <person name="Thang M."/>
            <person name="Chan C."/>
        </authorList>
    </citation>
    <scope>NUCLEOTIDE SEQUENCE [LARGE SCALE GENOMIC DNA]</scope>
</reference>
<dbReference type="EMBL" id="CAMXCT030006268">
    <property type="protein sequence ID" value="CAL4801592.1"/>
    <property type="molecule type" value="Genomic_DNA"/>
</dbReference>
<dbReference type="Gene3D" id="3.20.170.30">
    <property type="match status" value="1"/>
</dbReference>
<dbReference type="InterPro" id="IPR052925">
    <property type="entry name" value="Phage_Integrase-like_Recomb"/>
</dbReference>
<feature type="region of interest" description="Disordered" evidence="7">
    <location>
        <begin position="3239"/>
        <end position="3265"/>
    </location>
</feature>
<dbReference type="GO" id="GO:0006310">
    <property type="term" value="P:DNA recombination"/>
    <property type="evidence" value="ECO:0007669"/>
    <property type="project" value="UniProtKB-KW"/>
</dbReference>
<name>A0A9P1DRB9_9DINO</name>
<dbReference type="EC" id="2.7.1.160" evidence="2"/>
<comment type="function">
    <text evidence="1">Catalyzes the last step of tRNA splicing, the transfer of the splice junction 2'-phosphate from ligated tRNA to NAD to produce ADP-ribose 1''-2'' cyclic phosphate.</text>
</comment>
<evidence type="ECO:0000256" key="8">
    <source>
        <dbReference type="SAM" id="Phobius"/>
    </source>
</evidence>
<keyword evidence="12" id="KW-1185">Reference proteome</keyword>
<dbReference type="Proteomes" id="UP001152797">
    <property type="component" value="Unassembled WGS sequence"/>
</dbReference>
<dbReference type="InterPro" id="IPR011010">
    <property type="entry name" value="DNA_brk_join_enz"/>
</dbReference>
<evidence type="ECO:0000256" key="7">
    <source>
        <dbReference type="SAM" id="MobiDB-lite"/>
    </source>
</evidence>
<evidence type="ECO:0000313" key="10">
    <source>
        <dbReference type="EMBL" id="CAI4014280.1"/>
    </source>
</evidence>
<dbReference type="SUPFAM" id="SSF56349">
    <property type="entry name" value="DNA breaking-rejoining enzymes"/>
    <property type="match status" value="1"/>
</dbReference>
<dbReference type="Pfam" id="PF01885">
    <property type="entry name" value="PTS_2-RNA"/>
    <property type="match status" value="1"/>
</dbReference>
<feature type="region of interest" description="Disordered" evidence="7">
    <location>
        <begin position="345"/>
        <end position="377"/>
    </location>
</feature>
<dbReference type="GO" id="GO:0003677">
    <property type="term" value="F:DNA binding"/>
    <property type="evidence" value="ECO:0007669"/>
    <property type="project" value="UniProtKB-KW"/>
</dbReference>
<evidence type="ECO:0000256" key="5">
    <source>
        <dbReference type="ARBA" id="ARBA00047949"/>
    </source>
</evidence>
<keyword evidence="6" id="KW-0862">Zinc</keyword>
<dbReference type="InterPro" id="IPR002745">
    <property type="entry name" value="Ptrans_KptA/Tpt1"/>
</dbReference>
<feature type="compositionally biased region" description="Acidic residues" evidence="7">
    <location>
        <begin position="368"/>
        <end position="377"/>
    </location>
</feature>
<feature type="zinc finger region" description="C3H1-type" evidence="6">
    <location>
        <begin position="1052"/>
        <end position="1080"/>
    </location>
</feature>
<gene>
    <name evidence="10" type="ORF">C1SCF055_LOCUS39192</name>
</gene>
<feature type="region of interest" description="Disordered" evidence="7">
    <location>
        <begin position="1003"/>
        <end position="1033"/>
    </location>
</feature>
<keyword evidence="3" id="KW-0238">DNA-binding</keyword>
<feature type="compositionally biased region" description="Basic and acidic residues" evidence="7">
    <location>
        <begin position="623"/>
        <end position="635"/>
    </location>
</feature>
<dbReference type="GO" id="GO:0015074">
    <property type="term" value="P:DNA integration"/>
    <property type="evidence" value="ECO:0007669"/>
    <property type="project" value="InterPro"/>
</dbReference>
<dbReference type="EMBL" id="CAMXCT010006268">
    <property type="protein sequence ID" value="CAI4014280.1"/>
    <property type="molecule type" value="Genomic_DNA"/>
</dbReference>
<keyword evidence="4" id="KW-0233">DNA recombination</keyword>
<feature type="region of interest" description="Disordered" evidence="7">
    <location>
        <begin position="2709"/>
        <end position="2752"/>
    </location>
</feature>
<evidence type="ECO:0000313" key="11">
    <source>
        <dbReference type="EMBL" id="CAL4801592.1"/>
    </source>
</evidence>
<feature type="compositionally biased region" description="Basic residues" evidence="7">
    <location>
        <begin position="3307"/>
        <end position="3319"/>
    </location>
</feature>
<feature type="compositionally biased region" description="Pro residues" evidence="7">
    <location>
        <begin position="640"/>
        <end position="649"/>
    </location>
</feature>
<proteinExistence type="predicted"/>
<feature type="region of interest" description="Disordered" evidence="7">
    <location>
        <begin position="482"/>
        <end position="524"/>
    </location>
</feature>
<dbReference type="Gene3D" id="1.10.443.10">
    <property type="entry name" value="Intergrase catalytic core"/>
    <property type="match status" value="1"/>
</dbReference>
<dbReference type="PANTHER" id="PTHR34605">
    <property type="entry name" value="PHAGE_INTEGRASE DOMAIN-CONTAINING PROTEIN"/>
    <property type="match status" value="1"/>
</dbReference>
<evidence type="ECO:0000256" key="4">
    <source>
        <dbReference type="ARBA" id="ARBA00023172"/>
    </source>
</evidence>
<evidence type="ECO:0000256" key="1">
    <source>
        <dbReference type="ARBA" id="ARBA00003343"/>
    </source>
</evidence>
<keyword evidence="6" id="KW-0479">Metal-binding</keyword>
<organism evidence="10">
    <name type="scientific">Cladocopium goreaui</name>
    <dbReference type="NCBI Taxonomy" id="2562237"/>
    <lineage>
        <taxon>Eukaryota</taxon>
        <taxon>Sar</taxon>
        <taxon>Alveolata</taxon>
        <taxon>Dinophyceae</taxon>
        <taxon>Suessiales</taxon>
        <taxon>Symbiodiniaceae</taxon>
        <taxon>Cladocopium</taxon>
    </lineage>
</organism>
<keyword evidence="6" id="KW-0863">Zinc-finger</keyword>
<dbReference type="InterPro" id="IPR013762">
    <property type="entry name" value="Integrase-like_cat_sf"/>
</dbReference>
<feature type="transmembrane region" description="Helical" evidence="8">
    <location>
        <begin position="3355"/>
        <end position="3374"/>
    </location>
</feature>
<evidence type="ECO:0000313" key="12">
    <source>
        <dbReference type="Proteomes" id="UP001152797"/>
    </source>
</evidence>
<feature type="region of interest" description="Disordered" evidence="7">
    <location>
        <begin position="3287"/>
        <end position="3329"/>
    </location>
</feature>
<sequence length="4002" mass="438460">MRVGIGVLITYGIATTNSLDLWWSQTADNLEPKEKVTQTTDGWWPSWEWLENEKGEGSPKKGKIPETRQESSKSWGWFQSATFLEMVWGLGWFYKIGIKVFLRLADSSLTYCGTLCASLGFAARWMYWLAVAVVGVFLLQLGVWTVTWVLFPVLRHFLALWRYLRGQGTWHDVVSLHGVGSFRPEWVGPNVGTPWTAQYVQQQVRARSENREPLDLLVSDGAAVARLRHGALRGRTNRHGYLAVCTEVHSSSHRYWRNQLEVASCRVHLCSASPCTAPEVADVHAPLSAVVARTVEVDLREAAGKGPMARCWTVTTFWSCITCRLLSWACCFGCRVCRRRGSVGCRRRASRPGGPGPQAQRHLHVDSETESEGGEDDYPCQADQIALAAVDNQAQSEPLCLGPCKDAARKTPIKLLQPDEAVSCRDELKEDEEGYHFYACDRHRDKYVVSRALRGCAVEGCNSAARVMHRNVKLCKLHAAKEEKRPPHVPRATLNTGKESLESEEPPPNKSTQESTVAAAEPVKDGKASQVLADYVRSRSQGGSDSEARAACAWALLSDQTANVLKTTAQQYLTRLPATFPATSRKALEDLARPALVDPVLQLEVDFQGDAGRHLPSLSARNVVREEESEGRPEARFAPGPAPGGPPATPSWDHTHGTSGAAAFFRPRKPVSGAAQGALATLAAAPPTFDGASSLAISARPWRAGAFTDPEPRPVDDATKALQTIAKAVLSKDEAAGQERGKVSSIGKTEERLVFLARGCDALTVPVCASTVGKELFHALKTAGSQGRPQMRALQFPVNVNNRIAFGIASMNIGGKEVKSLPEFSLSAADFPLTTEADFDTFAPPTDFKLEKRPRGPITLTAWFRCALRMAWALSCAYGTEHYPQWEAAATKLLRLGEEVGYAWPLQWIANVWEELWSRYVEELKQLDRDLRRQMGEEAPSFERIRFFATAPDVEGNPWLRLPQTFDLDSDSEFFHTDILPRHNRMLSRTCWQQALKASSLGLTPAEGGRAGGEPDPRAGKPAKGETTALLGPPLTTKEASRSLDHRPKCRETGKYYCWDFISHRGCKQGNGCPHQHPKAGKIPKWDTFDWSIQMQLLRRGGLRSNKKLSPLEVEAAIVELRNSVTAKSAEGKAQAKPSPAGKDKDRKGAKPTNTAPAAKVGQAPPQPPEELLQFAPTDAEAELAAWTKGADHTWYQDRSPPAIAEIGPDIREATMAKPEARHRAQVMAQVENVGIPAFPQLLGTYVRGCLLREKEQNPTCDLTASHVTAALEAARDQGGPELAAQAADALSTYGDYGKVGSTAPATLSPVSWDGLIGYGTLEWQYGTWQTIDFGDELSLPADFVPQLAGAEPNASDAPEPKQCLLLHSCAGVLLAETGIVPEPEAVETLATSVRQRLHGQAHEAQAALGPTPDELSRAEADLRIYAHDLLHWGHDKDYRCLAAFPDPIFAPYALAIVRVDHRGSTALEVLVGANHDSSPESTVWLLVSQGHMRLLHPPRPFVWPATARQIQAVGWEPHLEAAGCPEAWYRARDVLRCHICQPKYPPERRSGWGISVFGLSPLAPPDSFAPKIGQTLDPPSACAQLAITPPADGPWLLCIGPDVAALAARLALTGLQTISVSDHAFDQLLNSLSVLEHLVALPGCVGLWLDLGHPVVLACAPDLPGDLPSFVAALFRPEARFAPGACRQYFDFVSSTPYSRGALGHAATLGSALLEATNGWKAATQILRKEGQQKRGDHFAGLHEAYLEPLVHPSLLEEARRTAKHGVEVRAHMQEGERVRANPHPSLKGHLDEAAEQIWHDAQKGRVLIVVDQGQDGLRGVVSAPLARVPKYNPDRTVSSKGRVIWDATAVNKVCTKEDHPPALQPRHSELARLLLWWASRYPALPILLSKKDVAEAFKWIPVSDDDVRLFAADLGGKDFGHPGSTIVLVYNVLTFGWRGAPGQFMLFAWTIKSAFHSLKPNDPEWNDATPFRSLVLMDDTIICEPDIGLRPHYAVTAVEELTRRVLGPEAINPAKDAEEGGLTSSKLIWGLLYDTEQGTRTLPPVKLEKASHLLRLAEFDPGNTKVPLRLLQELRGNQQFWIAAMPALAPLLSATNALLGPADSDGYARPKGSPAAQARAWQRFWEAVEVQRLLVEMKSEWTTVFTHPLVEALSLQEVLALPGQAKQVIWASGDATLETIGAVDWTNRAAFSLKIAELEGPLRTFVETSKDEDPQEAEGEGSPEEEILIVAVTELLALVALASSQREKWRGKVVIYAGDNQVVRSWVQKRTAPRAIAAYLLQLLSVLESVYGFRVYTAYIRTYHNRTADDLTRLDPHLVFQREGLQELEDVSAYFRVLLDRGWHRRALIWSTEETHQQLALQLSRLRQSALERVPAGLAMALLDKVCLEWDCDYGAYSAAVLSLGAVVYASHSGRGHWRTPVDEWDGQPVDLLFGRVGPRTTSAQELARGASRARAKEVWADTPTEKEAKECVQGLEALGYQTLVKCVAGRTLEDQIWWRRWVVCGKKGGAAREPPCLSADEEPQTPAKAYYDLTWLQPDKQIPTDAWVSCEVNLDSGMPHLGATSPRPAGHFKLNGKRALLWEPHRPLPSLHQHSCAEGRPDALFLLGTSTKGPSPRRLMPVEVQRLWGVKSERSTLSDQDEAAKHALLEPPTGLAKLAGLWAGGGAACFAPATPGDPSATDKVGVCTLPWEDEAERAMLGWVEQRQRERVVGGKGSGKRSRSHRGPEGPAPARSDQGKGYKGKSGKQADWQWNRDLSGAVSRVLRHEGGTEANPMTEEGWMRLNVLMGHPQIARLGAREKDLRDLVQRDNKQRYTLAHHDNEAWVAAWSGHSIPFVVGPAWLLPEDAVPRLLVHGSYARHQTSISQKGIKRHRRDVHLQDPKNHHRRWRADLEIKVLIDTQVAMVAGCTFRLTGNQVYLCDADIPAAAIEGIEPWDNLPGGDTSEGKVAGQDGPPRLGVWEVDAKSDDLKQEVVEVAQTLAAAAQAAGGTDVLAVDPQTLTHEVVKEEVAEARFAPVETDLESEPNWDAEESAEGSSLPVTEKEEEDKVTALGAGSGPAPEGQGSQGASKESAIAPASVKHEEPKEEKLETKGTTQEHRPKRLLLGTAKVQLLSLVAEADAHNWERLTDRLRTVQGSGDEKAELVERLEELAEARSNSRKGLLESAAKERQRLSTLSQEQQEYLGRLSPAMRELEKRNPVGPTTGTALITTNRLSADIAAGVPIWVARRAQRARERAARNQAQMPKATREAAGSGQRDPEEAADLLDADLRKAAARDLREFRQELSGQGKHRSTGRQPESKAGKKRRREAKKKKAQTPPAPKGALWATVAAASASTAEGYSNGGVGSSPPSYLLVLLLGLLVWVAVARFAPGSPRRAPKRICWCLLLGALPQGAGQTHEAEAQRAGNAWAWEFWLPLALAAYGLLSLVTKLQMALFGTSKRRKAAQTPARNEGRKKGKPFPLEPALACTPQGEAYHLPTCGHVKGRSHRILRPCCVCNPLVVAGRNDDAERDRNHAIAHLDTLLAAAILIATVVCWWCCASCCHARFAPSKDVGEWQAGARIPPGASPCNRKNPAADPDRKVGVQIRPRKRVRFAASATEIQEDAAAKPRSPSAGSLKGGPAQVKVPFLGGPSKAKEMNKSKRDFRLATLQGKDEWEAESLSVMLNRYAQATQKAYQAQWVWWQLFCNRRGLSPWRNVRRYDAAEEQLLIEFALHTAVNGDRAPGTVKVRLAAVRSLHLTAGLPDPTAHTPRLGLVLAGLKRRYGTKERRRPVTPRMLSWLRAYLLQGSLASHDAALLWGAVALGWFFLLRASEYLDVGYTDQSKGLKGKDVILSCNGKPCKLHDLQAATEITLHIRGSKTDIYNRGETRHHFATGLDLCPVQAARNIFVCFPNRYQGGIEESEPLFRDDEGRPISREAISALLVKAARAVGEEPGDLKTHSLRFGGASALWAAYKDAAVVKRFGRWASDSFQTYLWDSKESSKGVAISMATADLTPA</sequence>
<feature type="region of interest" description="Disordered" evidence="7">
    <location>
        <begin position="1126"/>
        <end position="1171"/>
    </location>
</feature>
<feature type="region of interest" description="Disordered" evidence="7">
    <location>
        <begin position="3605"/>
        <end position="3639"/>
    </location>
</feature>
<dbReference type="SUPFAM" id="SSF56672">
    <property type="entry name" value="DNA/RNA polymerases"/>
    <property type="match status" value="1"/>
</dbReference>
<protein>
    <recommendedName>
        <fullName evidence="2">2'-phosphotransferase</fullName>
        <ecNumber evidence="2">2.7.1.160</ecNumber>
    </recommendedName>
</protein>
<dbReference type="GO" id="GO:0000215">
    <property type="term" value="F:tRNA 2'-phosphotransferase activity"/>
    <property type="evidence" value="ECO:0007669"/>
    <property type="project" value="UniProtKB-EC"/>
</dbReference>
<evidence type="ECO:0000256" key="2">
    <source>
        <dbReference type="ARBA" id="ARBA00012007"/>
    </source>
</evidence>
<comment type="catalytic activity">
    <reaction evidence="5">
        <text>2'-phospho-[ligated tRNA] + NAD(+) = mature tRNA + ADP-alpha-D-ribose 1'',2''-cyclic phosphate + nicotinamide</text>
        <dbReference type="Rhea" id="RHEA:23324"/>
        <dbReference type="Rhea" id="RHEA-COMP:11106"/>
        <dbReference type="Rhea" id="RHEA-COMP:11107"/>
        <dbReference type="ChEBI" id="CHEBI:17154"/>
        <dbReference type="ChEBI" id="CHEBI:57540"/>
        <dbReference type="ChEBI" id="CHEBI:76596"/>
        <dbReference type="ChEBI" id="CHEBI:82883"/>
        <dbReference type="ChEBI" id="CHEBI:85027"/>
        <dbReference type="EC" id="2.7.1.160"/>
    </reaction>
</comment>
<evidence type="ECO:0000256" key="6">
    <source>
        <dbReference type="PROSITE-ProRule" id="PRU00723"/>
    </source>
</evidence>
<dbReference type="InterPro" id="IPR043502">
    <property type="entry name" value="DNA/RNA_pol_sf"/>
</dbReference>
<feature type="compositionally biased region" description="Acidic residues" evidence="7">
    <location>
        <begin position="3023"/>
        <end position="3037"/>
    </location>
</feature>
<dbReference type="PANTHER" id="PTHR34605:SF3">
    <property type="entry name" value="P CELL-TYPE AGGLUTINATION PROTEIN MAP4-LIKE-RELATED"/>
    <property type="match status" value="1"/>
</dbReference>
<evidence type="ECO:0000259" key="9">
    <source>
        <dbReference type="PROSITE" id="PS50103"/>
    </source>
</evidence>
<feature type="transmembrane region" description="Helical" evidence="8">
    <location>
        <begin position="101"/>
        <end position="121"/>
    </location>
</feature>
<dbReference type="OrthoDB" id="10068687at2759"/>
<dbReference type="GO" id="GO:0008270">
    <property type="term" value="F:zinc ion binding"/>
    <property type="evidence" value="ECO:0007669"/>
    <property type="project" value="UniProtKB-KW"/>
</dbReference>
<dbReference type="InterPro" id="IPR000571">
    <property type="entry name" value="Znf_CCCH"/>
</dbReference>
<dbReference type="Gene3D" id="1.10.150.130">
    <property type="match status" value="1"/>
</dbReference>
<dbReference type="InterPro" id="IPR010998">
    <property type="entry name" value="Integrase_recombinase_N"/>
</dbReference>
<dbReference type="Gene3D" id="1.10.10.970">
    <property type="entry name" value="RNA 2'-phosphotransferase, Tpt1/KptA family, N-terminal domain"/>
    <property type="match status" value="1"/>
</dbReference>
<reference evidence="10" key="1">
    <citation type="submission" date="2022-10" db="EMBL/GenBank/DDBJ databases">
        <authorList>
            <person name="Chen Y."/>
            <person name="Dougan E. K."/>
            <person name="Chan C."/>
            <person name="Rhodes N."/>
            <person name="Thang M."/>
        </authorList>
    </citation>
    <scope>NUCLEOTIDE SEQUENCE</scope>
</reference>
<feature type="region of interest" description="Disordered" evidence="7">
    <location>
        <begin position="3015"/>
        <end position="3105"/>
    </location>
</feature>
<feature type="region of interest" description="Disordered" evidence="7">
    <location>
        <begin position="623"/>
        <end position="660"/>
    </location>
</feature>
<keyword evidence="8" id="KW-0812">Transmembrane</keyword>
<feature type="transmembrane region" description="Helical" evidence="8">
    <location>
        <begin position="3418"/>
        <end position="3440"/>
    </location>
</feature>
<keyword evidence="8" id="KW-1133">Transmembrane helix</keyword>
<evidence type="ECO:0000256" key="3">
    <source>
        <dbReference type="ARBA" id="ARBA00023125"/>
    </source>
</evidence>
<feature type="transmembrane region" description="Helical" evidence="8">
    <location>
        <begin position="127"/>
        <end position="154"/>
    </location>
</feature>
<feature type="compositionally biased region" description="Basic and acidic residues" evidence="7">
    <location>
        <begin position="3083"/>
        <end position="3102"/>
    </location>
</feature>
<dbReference type="InterPro" id="IPR042080">
    <property type="entry name" value="RNA_2'-PTrans_N"/>
</dbReference>